<dbReference type="OrthoDB" id="2498029at2759"/>
<evidence type="ECO:0000313" key="2">
    <source>
        <dbReference type="Proteomes" id="UP000184267"/>
    </source>
</evidence>
<organism evidence="1 2">
    <name type="scientific">Trametes pubescens</name>
    <name type="common">White-rot fungus</name>
    <dbReference type="NCBI Taxonomy" id="154538"/>
    <lineage>
        <taxon>Eukaryota</taxon>
        <taxon>Fungi</taxon>
        <taxon>Dikarya</taxon>
        <taxon>Basidiomycota</taxon>
        <taxon>Agaricomycotina</taxon>
        <taxon>Agaricomycetes</taxon>
        <taxon>Polyporales</taxon>
        <taxon>Polyporaceae</taxon>
        <taxon>Trametes</taxon>
    </lineage>
</organism>
<comment type="caution">
    <text evidence="1">The sequence shown here is derived from an EMBL/GenBank/DDBJ whole genome shotgun (WGS) entry which is preliminary data.</text>
</comment>
<gene>
    <name evidence="1" type="ORF">TRAPUB_6019</name>
</gene>
<dbReference type="AlphaFoldDB" id="A0A1M2V6U0"/>
<proteinExistence type="predicted"/>
<dbReference type="Proteomes" id="UP000184267">
    <property type="component" value="Unassembled WGS sequence"/>
</dbReference>
<sequence length="78" mass="8805">MSSTQTFKGPDLYQKSQVSIPSVTPNWSLDAWKYLPSGHGKQKPPQGWPVIIMFVYVVSNHMADILQANAQGPWYLLE</sequence>
<dbReference type="EMBL" id="MNAD01001618">
    <property type="protein sequence ID" value="OJT03350.1"/>
    <property type="molecule type" value="Genomic_DNA"/>
</dbReference>
<evidence type="ECO:0000313" key="1">
    <source>
        <dbReference type="EMBL" id="OJT03350.1"/>
    </source>
</evidence>
<protein>
    <submittedName>
        <fullName evidence="1">Uncharacterized protein</fullName>
    </submittedName>
</protein>
<accession>A0A1M2V6U0</accession>
<keyword evidence="2" id="KW-1185">Reference proteome</keyword>
<name>A0A1M2V6U0_TRAPU</name>
<reference evidence="1 2" key="1">
    <citation type="submission" date="2016-10" db="EMBL/GenBank/DDBJ databases">
        <title>Genome sequence of the basidiomycete white-rot fungus Trametes pubescens.</title>
        <authorList>
            <person name="Makela M.R."/>
            <person name="Granchi Z."/>
            <person name="Peng M."/>
            <person name="De Vries R.P."/>
            <person name="Grigoriev I."/>
            <person name="Riley R."/>
            <person name="Hilden K."/>
        </authorList>
    </citation>
    <scope>NUCLEOTIDE SEQUENCE [LARGE SCALE GENOMIC DNA]</scope>
    <source>
        <strain evidence="1 2">FBCC735</strain>
    </source>
</reference>